<dbReference type="InterPro" id="IPR003615">
    <property type="entry name" value="HNH_nuc"/>
</dbReference>
<accession>A0A4Q9UYW5</accession>
<protein>
    <submittedName>
        <fullName evidence="14">HNH endonuclease</fullName>
    </submittedName>
</protein>
<dbReference type="PROSITE" id="PS51749">
    <property type="entry name" value="HNH_CAS9"/>
    <property type="match status" value="1"/>
</dbReference>
<dbReference type="InterPro" id="IPR040619">
    <property type="entry name" value="Cas9_alpha-helical_lobe"/>
</dbReference>
<dbReference type="InterPro" id="IPR033114">
    <property type="entry name" value="HNH_CAS9"/>
</dbReference>
<dbReference type="InterPro" id="IPR002711">
    <property type="entry name" value="HNH"/>
</dbReference>
<evidence type="ECO:0000256" key="2">
    <source>
        <dbReference type="ARBA" id="ARBA00022722"/>
    </source>
</evidence>
<feature type="domain" description="HNH Cas9-type" evidence="13">
    <location>
        <begin position="509"/>
        <end position="669"/>
    </location>
</feature>
<dbReference type="GO" id="GO:0003723">
    <property type="term" value="F:RNA binding"/>
    <property type="evidence" value="ECO:0007669"/>
    <property type="project" value="UniProtKB-UniRule"/>
</dbReference>
<dbReference type="Gene3D" id="3.30.70.3520">
    <property type="match status" value="1"/>
</dbReference>
<keyword evidence="9 12" id="KW-0238">DNA-binding</keyword>
<dbReference type="OrthoDB" id="9802901at2"/>
<dbReference type="InterPro" id="IPR041383">
    <property type="entry name" value="RuvC_III"/>
</dbReference>
<dbReference type="GO" id="GO:0004519">
    <property type="term" value="F:endonuclease activity"/>
    <property type="evidence" value="ECO:0007669"/>
    <property type="project" value="UniProtKB-UniRule"/>
</dbReference>
<evidence type="ECO:0000313" key="15">
    <source>
        <dbReference type="Proteomes" id="UP000293036"/>
    </source>
</evidence>
<evidence type="ECO:0000256" key="6">
    <source>
        <dbReference type="ARBA" id="ARBA00022842"/>
    </source>
</evidence>
<keyword evidence="8" id="KW-0051">Antiviral defense</keyword>
<dbReference type="Pfam" id="PF18525">
    <property type="entry name" value="Cas9_C"/>
    <property type="match status" value="1"/>
</dbReference>
<dbReference type="AlphaFoldDB" id="A0A4Q9UYW5"/>
<keyword evidence="7" id="KW-0694">RNA-binding</keyword>
<dbReference type="InterPro" id="IPR028629">
    <property type="entry name" value="Cas9"/>
</dbReference>
<dbReference type="Pfam" id="PF01844">
    <property type="entry name" value="HNH"/>
    <property type="match status" value="1"/>
</dbReference>
<evidence type="ECO:0000259" key="13">
    <source>
        <dbReference type="PROSITE" id="PS51749"/>
    </source>
</evidence>
<reference evidence="14 15" key="1">
    <citation type="submission" date="2019-02" db="EMBL/GenBank/DDBJ databases">
        <title>Arcanobacterium bovis sp. nov., isolated from the milk of a cow with mastitis.</title>
        <authorList>
            <person name="Sammra O."/>
            <person name="Foster G."/>
            <person name="Hassan A."/>
            <person name="Alssahen M."/>
            <person name="Laemmler C."/>
            <person name="Borowiak M."/>
            <person name="Malorny B."/>
            <person name="Abdulmawjood A."/>
        </authorList>
    </citation>
    <scope>NUCLEOTIDE SEQUENCE [LARGE SCALE GENOMIC DNA]</scope>
    <source>
        <strain evidence="14 15">C605018/01/1</strain>
    </source>
</reference>
<dbReference type="Pfam" id="PF17893">
    <property type="entry name" value="Cas9_b_hairpin"/>
    <property type="match status" value="1"/>
</dbReference>
<keyword evidence="4 12" id="KW-0255">Endonuclease</keyword>
<evidence type="ECO:0000256" key="7">
    <source>
        <dbReference type="ARBA" id="ARBA00022884"/>
    </source>
</evidence>
<keyword evidence="5 12" id="KW-0378">Hydrolase</keyword>
<dbReference type="InterPro" id="IPR040796">
    <property type="entry name" value="Cas9_b_hairpin"/>
</dbReference>
<keyword evidence="15" id="KW-1185">Reference proteome</keyword>
<dbReference type="Gene3D" id="1.10.30.50">
    <property type="match status" value="1"/>
</dbReference>
<dbReference type="Pfam" id="PF17894">
    <property type="entry name" value="Cas9_Topo"/>
    <property type="match status" value="1"/>
</dbReference>
<proteinExistence type="predicted"/>
<dbReference type="InterPro" id="IPR036397">
    <property type="entry name" value="RNaseH_sf"/>
</dbReference>
<dbReference type="InterPro" id="IPR041217">
    <property type="entry name" value="Cas9_C"/>
</dbReference>
<dbReference type="Pfam" id="PF18541">
    <property type="entry name" value="RuvC_III"/>
    <property type="match status" value="1"/>
</dbReference>
<dbReference type="SMART" id="SM00507">
    <property type="entry name" value="HNHc"/>
    <property type="match status" value="1"/>
</dbReference>
<keyword evidence="2 12" id="KW-0540">Nuclease</keyword>
<keyword evidence="6" id="KW-0460">Magnesium</keyword>
<evidence type="ECO:0000256" key="5">
    <source>
        <dbReference type="ARBA" id="ARBA00022801"/>
    </source>
</evidence>
<evidence type="ECO:0000256" key="12">
    <source>
        <dbReference type="PROSITE-ProRule" id="PRU01085"/>
    </source>
</evidence>
<gene>
    <name evidence="14" type="ORF">EZJ44_07435</name>
</gene>
<dbReference type="GO" id="GO:0003677">
    <property type="term" value="F:DNA binding"/>
    <property type="evidence" value="ECO:0007669"/>
    <property type="project" value="UniProtKB-UniRule"/>
</dbReference>
<name>A0A4Q9UYW5_9ACTO</name>
<dbReference type="GO" id="GO:0008270">
    <property type="term" value="F:zinc ion binding"/>
    <property type="evidence" value="ECO:0007669"/>
    <property type="project" value="InterPro"/>
</dbReference>
<evidence type="ECO:0000313" key="14">
    <source>
        <dbReference type="EMBL" id="TBW20918.1"/>
    </source>
</evidence>
<sequence length="1090" mass="121791">MKTMNYNVGVDVGTNSVGLCALEIGENGLPTRILNSVVYVHDSGVDPEQRKKAITRLATSGVARRTRRLYRRRKQRLRALDDFLTAKGYPIINLEEIADPHAPWHIRAKLAREELPADEFPSALSITLRHMARHRGWRSPYASVKSLHLPAADSEEFKKLKERLTEYNGVMPDEDATPAEIIADMIADYTKVRGEGGILGGKLRQSDNANELRKIAAKQGISTEDINDIIDVVFDAKSPVGSAASRTGKDELPGQHHLPRAEKAHPAFQKYRIVSVVANLRIREDAGTTRSLTKDERLKVVEFLMEASSDDAVTWTDVAELLGVVRDNLEGTAKEGPDGERPYAKPPVNVTNQRIVKAKPKALSLWWQDASEDERAALIALMSNADILEDDADGAEAAQSFLAGLSDKELEELSGVDLPAGRAAYSVDSLTRLTNRMLNEGIDLHEARKAEFGVDDSWKPSADPIGLPVGNPGVDRVLKIVNRWLTSAIKEFGYPNVVNIEHMRDGFVSEKMAREYERENGKRAERNRNIVEQIHADQGSGRVRKSDITRYLAVKRQNCQCAYCGAQISMNDCEMDHIVPRKGVGSTNTRNNLAAVCISCNRSKGNIPFRVWAQQNPNPEITLAKAVDRVKHWHYEEGLSTKQWNNFKKDVIDRLSRTSEDPELDNRSMESVAWMANELRHRIEYFLKQENPNSKVGVYQGKITAQARKASGFEDRVEMIGGGGKTRLDRRHHAMDAATIALMSPGISKTLAERINLRDTERMLRKAETWKEYRGRFDGAKQSFGEWINKMDRLSFLFNDALATDSIPVMENLRLGLGNGRAHDDSIRKLTYKEVGSAWTTTEIDRASSEALWCALTRCEDFDAKTGLPENDTRQIRVKNEYFTAKDTVGIFGTGAAAIAVRGGYAEIGNTIHHARVYRINGKKPVFAMVRVFMCDLISHRGEDLFNVELKPQSISIRAAEPKIRKALADGTAEYLGWLVAGDEMVIDISNPKLISGQIKEMLDDFPGQNRFRVAGFYSNARLRLRPAMLSAEGLKDQHCESSYKIIDGGGWFPAINVICQYGSPHVIRRSALGVPRTHSKHGLPESWHA</sequence>
<dbReference type="RefSeq" id="WP_131281925.1">
    <property type="nucleotide sequence ID" value="NZ_JBHSLR010000005.1"/>
</dbReference>
<dbReference type="EMBL" id="SJDT01000006">
    <property type="protein sequence ID" value="TBW20918.1"/>
    <property type="molecule type" value="Genomic_DNA"/>
</dbReference>
<dbReference type="Gene3D" id="3.30.420.10">
    <property type="entry name" value="Ribonuclease H-like superfamily/Ribonuclease H"/>
    <property type="match status" value="2"/>
</dbReference>
<evidence type="ECO:0000256" key="9">
    <source>
        <dbReference type="ARBA" id="ARBA00023125"/>
    </source>
</evidence>
<keyword evidence="3" id="KW-0479">Metal-binding</keyword>
<dbReference type="Pfam" id="PF18470">
    <property type="entry name" value="Cas9_a"/>
    <property type="match status" value="1"/>
</dbReference>
<keyword evidence="10" id="KW-0464">Manganese</keyword>
<dbReference type="InterPro" id="IPR041225">
    <property type="entry name" value="Cas9_Topo"/>
</dbReference>
<comment type="cofactor">
    <cofactor evidence="1">
        <name>Mg(2+)</name>
        <dbReference type="ChEBI" id="CHEBI:18420"/>
    </cofactor>
</comment>
<evidence type="ECO:0000256" key="3">
    <source>
        <dbReference type="ARBA" id="ARBA00022723"/>
    </source>
</evidence>
<comment type="caution">
    <text evidence="14">The sequence shown here is derived from an EMBL/GenBank/DDBJ whole genome shotgun (WGS) entry which is preliminary data.</text>
</comment>
<dbReference type="GO" id="GO:0016787">
    <property type="term" value="F:hydrolase activity"/>
    <property type="evidence" value="ECO:0007669"/>
    <property type="project" value="UniProtKB-KW"/>
</dbReference>
<organism evidence="14 15">
    <name type="scientific">Arcanobacterium bovis</name>
    <dbReference type="NCBI Taxonomy" id="2529275"/>
    <lineage>
        <taxon>Bacteria</taxon>
        <taxon>Bacillati</taxon>
        <taxon>Actinomycetota</taxon>
        <taxon>Actinomycetes</taxon>
        <taxon>Actinomycetales</taxon>
        <taxon>Actinomycetaceae</taxon>
        <taxon>Arcanobacterium</taxon>
    </lineage>
</organism>
<evidence type="ECO:0000256" key="11">
    <source>
        <dbReference type="ARBA" id="ARBA00046380"/>
    </source>
</evidence>
<evidence type="ECO:0000256" key="10">
    <source>
        <dbReference type="ARBA" id="ARBA00023211"/>
    </source>
</evidence>
<evidence type="ECO:0000256" key="8">
    <source>
        <dbReference type="ARBA" id="ARBA00023118"/>
    </source>
</evidence>
<dbReference type="GO" id="GO:0051607">
    <property type="term" value="P:defense response to virus"/>
    <property type="evidence" value="ECO:0007669"/>
    <property type="project" value="UniProtKB-KW"/>
</dbReference>
<comment type="subunit">
    <text evidence="11">Monomer. Binds crRNA and tracrRNA.</text>
</comment>
<evidence type="ECO:0000256" key="4">
    <source>
        <dbReference type="ARBA" id="ARBA00022759"/>
    </source>
</evidence>
<dbReference type="Proteomes" id="UP000293036">
    <property type="component" value="Unassembled WGS sequence"/>
</dbReference>
<dbReference type="NCBIfam" id="TIGR01865">
    <property type="entry name" value="cas_Csn1"/>
    <property type="match status" value="1"/>
</dbReference>
<evidence type="ECO:0000256" key="1">
    <source>
        <dbReference type="ARBA" id="ARBA00001946"/>
    </source>
</evidence>